<feature type="compositionally biased region" description="Basic and acidic residues" evidence="1">
    <location>
        <begin position="157"/>
        <end position="168"/>
    </location>
</feature>
<evidence type="ECO:0000256" key="1">
    <source>
        <dbReference type="SAM" id="MobiDB-lite"/>
    </source>
</evidence>
<gene>
    <name evidence="2" type="ORF">GGP41_009368</name>
</gene>
<dbReference type="AlphaFoldDB" id="A0A8H6DRQ2"/>
<feature type="compositionally biased region" description="Basic and acidic residues" evidence="1">
    <location>
        <begin position="178"/>
        <end position="190"/>
    </location>
</feature>
<protein>
    <submittedName>
        <fullName evidence="2">Uncharacterized protein</fullName>
    </submittedName>
</protein>
<organism evidence="2 3">
    <name type="scientific">Cochliobolus sativus</name>
    <name type="common">Common root rot and spot blotch fungus</name>
    <name type="synonym">Bipolaris sorokiniana</name>
    <dbReference type="NCBI Taxonomy" id="45130"/>
    <lineage>
        <taxon>Eukaryota</taxon>
        <taxon>Fungi</taxon>
        <taxon>Dikarya</taxon>
        <taxon>Ascomycota</taxon>
        <taxon>Pezizomycotina</taxon>
        <taxon>Dothideomycetes</taxon>
        <taxon>Pleosporomycetidae</taxon>
        <taxon>Pleosporales</taxon>
        <taxon>Pleosporineae</taxon>
        <taxon>Pleosporaceae</taxon>
        <taxon>Bipolaris</taxon>
    </lineage>
</organism>
<dbReference type="Proteomes" id="UP000624244">
    <property type="component" value="Unassembled WGS sequence"/>
</dbReference>
<sequence length="734" mass="83556">MSITQANVQGDTEMGDGPVLSDKEMKAQDEANHEKFDERYELYSYVLPNGDKTPEWQQSAENAIKVEISKDFLIYEKEIVLLLQWIKKNDTTGDESQMKERALLLAKSSVIYGVDISKHSTHNDPLKSLEDELETQATEQESYELGDRPSGISDQAWSERRQKMIKQQDEDDSEEAQAAEKKREAHINKGIKEADPLEKFKSMDSVVQAVREDIPKNVLPLHKTMCVLILHWWESGLTKEDSIRFNAINSRLDTIEDGQSYKVAPTEIDLWLNNLRTCITECEEAPNEDRLSRLVGTAITLTNRLRKAGLDWKMVIGKDTHRRVLRCLRDSSSTEVQKQLALFEASYLYVRKKQLEYLDGCIDMVLPFMLTEDGKIREATLPLCIEQIKCLNTKLGERNIQIGLRRSDHNIPINDLEAAVRCARVGRPMEAMEHIANLHYKMNLLNIPGLESLEQVCKGINVDTQAAQDEVMDLPKGLEPSQFVEDVPLLKRFSRTHAYEGVEMKTVGWGDHNGRFFINQYGPRDAPIWRKERHPSSEWATNYGDGDPPDDCKITSTARRFGDMRHTTTGKKIYGPKHVGGVYGVAFEPTDDSLSILDPDRCDSSNGSNNGSTSQRIPSVYVLIGWDLDLTGKDLEKRWEPRSALRERWGKKDADISIFEAATDSQKAFKKWKNGCLKSRDETSEVIGHNSSRSQASTGRVMRSTDEEEKPPRRSVTPAVADSNHNLPIRRRRY</sequence>
<feature type="compositionally biased region" description="Polar residues" evidence="1">
    <location>
        <begin position="1"/>
        <end position="10"/>
    </location>
</feature>
<feature type="region of interest" description="Disordered" evidence="1">
    <location>
        <begin position="1"/>
        <end position="20"/>
    </location>
</feature>
<feature type="region of interest" description="Disordered" evidence="1">
    <location>
        <begin position="683"/>
        <end position="734"/>
    </location>
</feature>
<evidence type="ECO:0000313" key="3">
    <source>
        <dbReference type="Proteomes" id="UP000624244"/>
    </source>
</evidence>
<proteinExistence type="predicted"/>
<feature type="region of interest" description="Disordered" evidence="1">
    <location>
        <begin position="132"/>
        <end position="190"/>
    </location>
</feature>
<name>A0A8H6DRQ2_COCSA</name>
<comment type="caution">
    <text evidence="2">The sequence shown here is derived from an EMBL/GenBank/DDBJ whole genome shotgun (WGS) entry which is preliminary data.</text>
</comment>
<reference evidence="2" key="1">
    <citation type="submission" date="2019-11" db="EMBL/GenBank/DDBJ databases">
        <title>Bipolaris sorokiniana Genome sequencing.</title>
        <authorList>
            <person name="Wang H."/>
        </authorList>
    </citation>
    <scope>NUCLEOTIDE SEQUENCE</scope>
</reference>
<evidence type="ECO:0000313" key="2">
    <source>
        <dbReference type="EMBL" id="KAF5845582.1"/>
    </source>
</evidence>
<dbReference type="EMBL" id="WNKQ01000018">
    <property type="protein sequence ID" value="KAF5845582.1"/>
    <property type="molecule type" value="Genomic_DNA"/>
</dbReference>
<feature type="compositionally biased region" description="Polar residues" evidence="1">
    <location>
        <begin position="689"/>
        <end position="698"/>
    </location>
</feature>
<accession>A0A8H6DRQ2</accession>